<evidence type="ECO:0000256" key="1">
    <source>
        <dbReference type="ARBA" id="ARBA00004167"/>
    </source>
</evidence>
<dbReference type="EMBL" id="PJQM01007702">
    <property type="protein sequence ID" value="RCH77828.1"/>
    <property type="molecule type" value="Genomic_DNA"/>
</dbReference>
<dbReference type="OrthoDB" id="5340910at2759"/>
<feature type="compositionally biased region" description="Polar residues" evidence="5">
    <location>
        <begin position="185"/>
        <end position="201"/>
    </location>
</feature>
<dbReference type="PANTHER" id="PTHR15549">
    <property type="entry name" value="PAIRED IMMUNOGLOBULIN-LIKE TYPE 2 RECEPTOR"/>
    <property type="match status" value="1"/>
</dbReference>
<feature type="transmembrane region" description="Helical" evidence="6">
    <location>
        <begin position="104"/>
        <end position="125"/>
    </location>
</feature>
<evidence type="ECO:0000313" key="8">
    <source>
        <dbReference type="EMBL" id="RCH77828.1"/>
    </source>
</evidence>
<proteinExistence type="predicted"/>
<evidence type="ECO:0000256" key="7">
    <source>
        <dbReference type="SAM" id="SignalP"/>
    </source>
</evidence>
<dbReference type="GO" id="GO:0071944">
    <property type="term" value="C:cell periphery"/>
    <property type="evidence" value="ECO:0007669"/>
    <property type="project" value="UniProtKB-ARBA"/>
</dbReference>
<sequence length="201" mass="21356">MRIPVILGSIAFAVGTEAAPNYKRAAKEDGNEEAKTTTEKKTMTHKTQAKTVQKAEVTSTPHSTLSLVTSSSSVSSAITSPSTSNSAAMADKASNQDGGISGGAIGGIIAAILIIVVGACSFIALRRRQERRQRHMNRMSAKPDPFTMGFGSDSAFNGGYQPPMQQVNQYQHQYGTQPAAYDNQPPMTENNPMVQPAAYSS</sequence>
<evidence type="ECO:0000313" key="9">
    <source>
        <dbReference type="Proteomes" id="UP000253551"/>
    </source>
</evidence>
<evidence type="ECO:0000256" key="4">
    <source>
        <dbReference type="ARBA" id="ARBA00023136"/>
    </source>
</evidence>
<dbReference type="GO" id="GO:0016020">
    <property type="term" value="C:membrane"/>
    <property type="evidence" value="ECO:0007669"/>
    <property type="project" value="UniProtKB-SubCell"/>
</dbReference>
<evidence type="ECO:0000256" key="2">
    <source>
        <dbReference type="ARBA" id="ARBA00022692"/>
    </source>
</evidence>
<feature type="compositionally biased region" description="Low complexity" evidence="5">
    <location>
        <begin position="58"/>
        <end position="87"/>
    </location>
</feature>
<feature type="region of interest" description="Disordered" evidence="5">
    <location>
        <begin position="176"/>
        <end position="201"/>
    </location>
</feature>
<keyword evidence="9" id="KW-1185">Reference proteome</keyword>
<comment type="subcellular location">
    <subcellularLocation>
        <location evidence="1">Membrane</location>
        <topology evidence="1">Single-pass membrane protein</topology>
    </subcellularLocation>
</comment>
<evidence type="ECO:0000256" key="6">
    <source>
        <dbReference type="SAM" id="Phobius"/>
    </source>
</evidence>
<feature type="non-terminal residue" evidence="8">
    <location>
        <position position="201"/>
    </location>
</feature>
<feature type="compositionally biased region" description="Basic and acidic residues" evidence="5">
    <location>
        <begin position="25"/>
        <end position="42"/>
    </location>
</feature>
<dbReference type="AlphaFoldDB" id="A0A367IJJ1"/>
<dbReference type="Proteomes" id="UP000253551">
    <property type="component" value="Unassembled WGS sequence"/>
</dbReference>
<comment type="caution">
    <text evidence="8">The sequence shown here is derived from an EMBL/GenBank/DDBJ whole genome shotgun (WGS) entry which is preliminary data.</text>
</comment>
<evidence type="ECO:0000256" key="3">
    <source>
        <dbReference type="ARBA" id="ARBA00022989"/>
    </source>
</evidence>
<feature type="chain" id="PRO_5016991759" description="Mid2 domain-containing protein" evidence="7">
    <location>
        <begin position="19"/>
        <end position="201"/>
    </location>
</feature>
<evidence type="ECO:0008006" key="10">
    <source>
        <dbReference type="Google" id="ProtNLM"/>
    </source>
</evidence>
<keyword evidence="7" id="KW-0732">Signal</keyword>
<protein>
    <recommendedName>
        <fullName evidence="10">Mid2 domain-containing protein</fullName>
    </recommendedName>
</protein>
<dbReference type="InterPro" id="IPR051694">
    <property type="entry name" value="Immunoregulatory_rcpt-like"/>
</dbReference>
<keyword evidence="4 6" id="KW-0472">Membrane</keyword>
<dbReference type="STRING" id="4846.A0A367IJJ1"/>
<keyword evidence="3 6" id="KW-1133">Transmembrane helix</keyword>
<name>A0A367IJJ1_RHIST</name>
<keyword evidence="2 6" id="KW-0812">Transmembrane</keyword>
<dbReference type="PANTHER" id="PTHR15549:SF30">
    <property type="entry name" value="MID2 DOMAIN-CONTAINING PROTEIN"/>
    <property type="match status" value="1"/>
</dbReference>
<organism evidence="8 9">
    <name type="scientific">Rhizopus stolonifer</name>
    <name type="common">Rhizopus nigricans</name>
    <dbReference type="NCBI Taxonomy" id="4846"/>
    <lineage>
        <taxon>Eukaryota</taxon>
        <taxon>Fungi</taxon>
        <taxon>Fungi incertae sedis</taxon>
        <taxon>Mucoromycota</taxon>
        <taxon>Mucoromycotina</taxon>
        <taxon>Mucoromycetes</taxon>
        <taxon>Mucorales</taxon>
        <taxon>Mucorineae</taxon>
        <taxon>Rhizopodaceae</taxon>
        <taxon>Rhizopus</taxon>
    </lineage>
</organism>
<accession>A0A367IJJ1</accession>
<evidence type="ECO:0000256" key="5">
    <source>
        <dbReference type="SAM" id="MobiDB-lite"/>
    </source>
</evidence>
<feature type="signal peptide" evidence="7">
    <location>
        <begin position="1"/>
        <end position="18"/>
    </location>
</feature>
<reference evidence="8 9" key="1">
    <citation type="journal article" date="2018" name="G3 (Bethesda)">
        <title>Phylogenetic and Phylogenomic Definition of Rhizopus Species.</title>
        <authorList>
            <person name="Gryganskyi A.P."/>
            <person name="Golan J."/>
            <person name="Dolatabadi S."/>
            <person name="Mondo S."/>
            <person name="Robb S."/>
            <person name="Idnurm A."/>
            <person name="Muszewska A."/>
            <person name="Steczkiewicz K."/>
            <person name="Masonjones S."/>
            <person name="Liao H.L."/>
            <person name="Gajdeczka M.T."/>
            <person name="Anike F."/>
            <person name="Vuek A."/>
            <person name="Anishchenko I.M."/>
            <person name="Voigt K."/>
            <person name="de Hoog G.S."/>
            <person name="Smith M.E."/>
            <person name="Heitman J."/>
            <person name="Vilgalys R."/>
            <person name="Stajich J.E."/>
        </authorList>
    </citation>
    <scope>NUCLEOTIDE SEQUENCE [LARGE SCALE GENOMIC DNA]</scope>
    <source>
        <strain evidence="8 9">LSU 92-RS-03</strain>
    </source>
</reference>
<feature type="region of interest" description="Disordered" evidence="5">
    <location>
        <begin position="22"/>
        <end position="93"/>
    </location>
</feature>
<gene>
    <name evidence="8" type="ORF">CU098_004599</name>
</gene>